<comment type="caution">
    <text evidence="2">The sequence shown here is derived from an EMBL/GenBank/DDBJ whole genome shotgun (WGS) entry which is preliminary data.</text>
</comment>
<sequence>MDLETDEWVVQINEKLKSHEYSSTEIQKWKKHCIYSIPFCVKEGSKNAYNPQTVSFGPYHYMKKHLVAMEEHKQRALVHFLRRCGGKSLELLLESLAKVKEDLRDCYKPLDDQWGNNDQSFLKMMILDGCFMLEVLRFADCYNGGCYAENDPIFSCHGKLHIIPYIKRDMVMLENQIPMMVLEKLIEFEGNQAHQDPESLNKLILKFFCPDTPKLKTFGKCLHILDLYRRCLLQHEPTHPTTIPKQIIKSNKHNQGDEIIIPSARELQEAGITFKPSKTHSLKDVSFNNNSGILRIPSIIVDDSTETEFLNLVAFERMHVGAGNEVSSFVFFMDNIIDNQSDVGILEQKGILQNALGSDKAVAKLFNSLSKDISVDREGGLDIVQVSVCRYCKKPWNKWRANLIETYFRNPWAIFSLVAGIFLFVLTIIQTVCTIIPFYQHDNSNPSPPPRTFIPRLPPPRF</sequence>
<keyword evidence="1" id="KW-0472">Membrane</keyword>
<feature type="transmembrane region" description="Helical" evidence="1">
    <location>
        <begin position="412"/>
        <end position="439"/>
    </location>
</feature>
<dbReference type="AlphaFoldDB" id="A0AAE1MV08"/>
<keyword evidence="3" id="KW-1185">Reference proteome</keyword>
<organism evidence="2 3">
    <name type="scientific">Acacia crassicarpa</name>
    <name type="common">northern wattle</name>
    <dbReference type="NCBI Taxonomy" id="499986"/>
    <lineage>
        <taxon>Eukaryota</taxon>
        <taxon>Viridiplantae</taxon>
        <taxon>Streptophyta</taxon>
        <taxon>Embryophyta</taxon>
        <taxon>Tracheophyta</taxon>
        <taxon>Spermatophyta</taxon>
        <taxon>Magnoliopsida</taxon>
        <taxon>eudicotyledons</taxon>
        <taxon>Gunneridae</taxon>
        <taxon>Pentapetalae</taxon>
        <taxon>rosids</taxon>
        <taxon>fabids</taxon>
        <taxon>Fabales</taxon>
        <taxon>Fabaceae</taxon>
        <taxon>Caesalpinioideae</taxon>
        <taxon>mimosoid clade</taxon>
        <taxon>Acacieae</taxon>
        <taxon>Acacia</taxon>
    </lineage>
</organism>
<dbReference type="Pfam" id="PF03140">
    <property type="entry name" value="DUF247"/>
    <property type="match status" value="1"/>
</dbReference>
<dbReference type="PANTHER" id="PTHR31170:SF18">
    <property type="entry name" value="(WILD MALAYSIAN BANANA) HYPOTHETICAL PROTEIN"/>
    <property type="match status" value="1"/>
</dbReference>
<keyword evidence="1" id="KW-1133">Transmembrane helix</keyword>
<proteinExistence type="predicted"/>
<evidence type="ECO:0000313" key="3">
    <source>
        <dbReference type="Proteomes" id="UP001293593"/>
    </source>
</evidence>
<evidence type="ECO:0000313" key="2">
    <source>
        <dbReference type="EMBL" id="KAK4276011.1"/>
    </source>
</evidence>
<keyword evidence="1" id="KW-0812">Transmembrane</keyword>
<dbReference type="InterPro" id="IPR004158">
    <property type="entry name" value="DUF247_pln"/>
</dbReference>
<protein>
    <submittedName>
        <fullName evidence="2">Uncharacterized protein</fullName>
    </submittedName>
</protein>
<gene>
    <name evidence="2" type="ORF">QN277_019013</name>
</gene>
<dbReference type="PANTHER" id="PTHR31170">
    <property type="entry name" value="BNAC04G53230D PROTEIN"/>
    <property type="match status" value="1"/>
</dbReference>
<name>A0AAE1MV08_9FABA</name>
<dbReference type="Proteomes" id="UP001293593">
    <property type="component" value="Unassembled WGS sequence"/>
</dbReference>
<dbReference type="EMBL" id="JAWXYG010000004">
    <property type="protein sequence ID" value="KAK4276011.1"/>
    <property type="molecule type" value="Genomic_DNA"/>
</dbReference>
<accession>A0AAE1MV08</accession>
<reference evidence="2" key="1">
    <citation type="submission" date="2023-10" db="EMBL/GenBank/DDBJ databases">
        <title>Chromosome-level genome of the transformable northern wattle, Acacia crassicarpa.</title>
        <authorList>
            <person name="Massaro I."/>
            <person name="Sinha N.R."/>
            <person name="Poethig S."/>
            <person name="Leichty A.R."/>
        </authorList>
    </citation>
    <scope>NUCLEOTIDE SEQUENCE</scope>
    <source>
        <strain evidence="2">Acra3RX</strain>
        <tissue evidence="2">Leaf</tissue>
    </source>
</reference>
<evidence type="ECO:0000256" key="1">
    <source>
        <dbReference type="SAM" id="Phobius"/>
    </source>
</evidence>